<dbReference type="EMBL" id="JBHTEB010000001">
    <property type="protein sequence ID" value="MFD0315854.1"/>
    <property type="molecule type" value="Genomic_DNA"/>
</dbReference>
<evidence type="ECO:0000259" key="1">
    <source>
        <dbReference type="Pfam" id="PF01636"/>
    </source>
</evidence>
<dbReference type="InterPro" id="IPR011009">
    <property type="entry name" value="Kinase-like_dom_sf"/>
</dbReference>
<dbReference type="PANTHER" id="PTHR40086:SF1">
    <property type="entry name" value="CELL CYCLE REGULATOR CCRZ"/>
    <property type="match status" value="1"/>
</dbReference>
<dbReference type="Gene3D" id="3.90.1200.10">
    <property type="match status" value="1"/>
</dbReference>
<dbReference type="InterPro" id="IPR002575">
    <property type="entry name" value="Aminoglycoside_PTrfase"/>
</dbReference>
<dbReference type="PANTHER" id="PTHR40086">
    <property type="entry name" value="PHOSPHOTRANSFERASE YTMP-RELATED"/>
    <property type="match status" value="1"/>
</dbReference>
<gene>
    <name evidence="2" type="ORF">ACFQZ6_16780</name>
</gene>
<dbReference type="RefSeq" id="WP_381609649.1">
    <property type="nucleotide sequence ID" value="NZ_JBHTEB010000001.1"/>
</dbReference>
<evidence type="ECO:0000313" key="2">
    <source>
        <dbReference type="EMBL" id="MFD0315854.1"/>
    </source>
</evidence>
<accession>A0ABW2WEB3</accession>
<feature type="domain" description="Aminoglycoside phosphotransferase" evidence="1">
    <location>
        <begin position="71"/>
        <end position="277"/>
    </location>
</feature>
<evidence type="ECO:0000313" key="3">
    <source>
        <dbReference type="Proteomes" id="UP001597023"/>
    </source>
</evidence>
<sequence>MSPPLPRWAHQHLVRYFAEARRRGADGPVVSGHHNINLIAPLGQPLAYLLGAGSGAVRAKFRTPYPTVEVVPRIWPREAEVLRVVSARVAEAPRCLADFGEWSLHDYLDGQPLSEVTPEGQPVGSARLAALAAFFARLAEVPADELPPRPADWPGSGDSRGFLDWLARFAERDVHQSNRPRFGALFDAVGVPVDAVDRFLRTVPPMTPRRFALLHTDVHRANVIVVTGAGGERLAVIDWELALYGDPLHDLATHLVRMDYDKAEQELMVRMWADAMRHAGYPDATAGMDTDLSVYLAFEYAQSVFPDVMRAALALPDEPEEHHFGGAAARVHRALRRASEPLGLVDGPKDEQQIVEVLRRWHAADRAGAVA</sequence>
<comment type="caution">
    <text evidence="2">The sequence shown here is derived from an EMBL/GenBank/DDBJ whole genome shotgun (WGS) entry which is preliminary data.</text>
</comment>
<organism evidence="2 3">
    <name type="scientific">Streptomyces flavalbus</name>
    <dbReference type="NCBI Taxonomy" id="2665155"/>
    <lineage>
        <taxon>Bacteria</taxon>
        <taxon>Bacillati</taxon>
        <taxon>Actinomycetota</taxon>
        <taxon>Actinomycetes</taxon>
        <taxon>Kitasatosporales</taxon>
        <taxon>Streptomycetaceae</taxon>
        <taxon>Streptomyces</taxon>
    </lineage>
</organism>
<name>A0ABW2WEB3_9ACTN</name>
<reference evidence="3" key="1">
    <citation type="journal article" date="2019" name="Int. J. Syst. Evol. Microbiol.">
        <title>The Global Catalogue of Microorganisms (GCM) 10K type strain sequencing project: providing services to taxonomists for standard genome sequencing and annotation.</title>
        <authorList>
            <consortium name="The Broad Institute Genomics Platform"/>
            <consortium name="The Broad Institute Genome Sequencing Center for Infectious Disease"/>
            <person name="Wu L."/>
            <person name="Ma J."/>
        </authorList>
    </citation>
    <scope>NUCLEOTIDE SEQUENCE [LARGE SCALE GENOMIC DNA]</scope>
    <source>
        <strain evidence="3">CGMCC 4.7400</strain>
    </source>
</reference>
<keyword evidence="3" id="KW-1185">Reference proteome</keyword>
<dbReference type="InterPro" id="IPR052077">
    <property type="entry name" value="CcrZ_PhaseVar_Mediator"/>
</dbReference>
<dbReference type="SUPFAM" id="SSF56112">
    <property type="entry name" value="Protein kinase-like (PK-like)"/>
    <property type="match status" value="1"/>
</dbReference>
<dbReference type="Pfam" id="PF01636">
    <property type="entry name" value="APH"/>
    <property type="match status" value="1"/>
</dbReference>
<protein>
    <submittedName>
        <fullName evidence="2">Phosphotransferase family protein</fullName>
    </submittedName>
</protein>
<proteinExistence type="predicted"/>
<dbReference type="Proteomes" id="UP001597023">
    <property type="component" value="Unassembled WGS sequence"/>
</dbReference>